<dbReference type="GO" id="GO:0006271">
    <property type="term" value="P:DNA strand elongation involved in DNA replication"/>
    <property type="evidence" value="ECO:0007669"/>
    <property type="project" value="TreeGrafter"/>
</dbReference>
<dbReference type="Pfam" id="PF00712">
    <property type="entry name" value="DNA_pol3_beta"/>
    <property type="match status" value="1"/>
</dbReference>
<evidence type="ECO:0000256" key="7">
    <source>
        <dbReference type="ARBA" id="ARBA00022705"/>
    </source>
</evidence>
<feature type="domain" description="DNA polymerase III beta sliding clamp central" evidence="12">
    <location>
        <begin position="135"/>
        <end position="248"/>
    </location>
</feature>
<dbReference type="Pfam" id="PF02768">
    <property type="entry name" value="DNA_pol3_beta_3"/>
    <property type="match status" value="1"/>
</dbReference>
<dbReference type="GO" id="GO:0008408">
    <property type="term" value="F:3'-5' exonuclease activity"/>
    <property type="evidence" value="ECO:0007669"/>
    <property type="project" value="InterPro"/>
</dbReference>
<dbReference type="PANTHER" id="PTHR30478:SF0">
    <property type="entry name" value="BETA SLIDING CLAMP"/>
    <property type="match status" value="1"/>
</dbReference>
<dbReference type="Proteomes" id="UP000272492">
    <property type="component" value="Chromosome"/>
</dbReference>
<dbReference type="EMBL" id="CP034548">
    <property type="protein sequence ID" value="AZQ47522.1"/>
    <property type="molecule type" value="Genomic_DNA"/>
</dbReference>
<dbReference type="NCBIfam" id="TIGR00663">
    <property type="entry name" value="dnan"/>
    <property type="match status" value="1"/>
</dbReference>
<gene>
    <name evidence="14" type="primary">dnaN</name>
    <name evidence="15" type="ORF">BAU25_03500</name>
    <name evidence="14" type="ORF">EJW27_13815</name>
</gene>
<comment type="subcellular location">
    <subcellularLocation>
        <location evidence="1 10">Cytoplasm</location>
    </subcellularLocation>
</comment>
<reference evidence="14 17" key="2">
    <citation type="submission" date="2018-12" db="EMBL/GenBank/DDBJ databases">
        <authorList>
            <person name="Wang H."/>
            <person name="Peng S."/>
            <person name="Yu X."/>
            <person name="Li X."/>
        </authorList>
    </citation>
    <scope>NUCLEOTIDE SEQUENCE [LARGE SCALE GENOMIC DNA]</scope>
    <source>
        <strain evidence="14 17">PFYN01</strain>
    </source>
</reference>
<evidence type="ECO:0000256" key="4">
    <source>
        <dbReference type="ARBA" id="ARBA00022490"/>
    </source>
</evidence>
<dbReference type="InterPro" id="IPR046938">
    <property type="entry name" value="DNA_clamp_sf"/>
</dbReference>
<evidence type="ECO:0000313" key="14">
    <source>
        <dbReference type="EMBL" id="AZQ47522.1"/>
    </source>
</evidence>
<evidence type="ECO:0000256" key="9">
    <source>
        <dbReference type="ARBA" id="ARBA00023125"/>
    </source>
</evidence>
<dbReference type="RefSeq" id="WP_071759346.1">
    <property type="nucleotide sequence ID" value="NZ_CBCSIO010000017.1"/>
</dbReference>
<comment type="similarity">
    <text evidence="2 10">Belongs to the beta sliding clamp family.</text>
</comment>
<dbReference type="CDD" id="cd00140">
    <property type="entry name" value="beta_clamp"/>
    <property type="match status" value="1"/>
</dbReference>
<reference evidence="15 16" key="1">
    <citation type="submission" date="2016-06" db="EMBL/GenBank/DDBJ databases">
        <title>First insights into the genetic diversity and population structure of in the Bacillus cereus group bacteria from diverse marine environments.</title>
        <authorList>
            <person name="Liu Y."/>
            <person name="Lai Q."/>
            <person name="Shao Z."/>
        </authorList>
    </citation>
    <scope>NUCLEOTIDE SEQUENCE [LARGE SCALE GENOMIC DNA]</scope>
    <source>
        <strain evidence="15 16">N35-10-2</strain>
    </source>
</reference>
<dbReference type="Gene3D" id="3.70.10.10">
    <property type="match status" value="1"/>
</dbReference>
<dbReference type="GO" id="GO:0005737">
    <property type="term" value="C:cytoplasm"/>
    <property type="evidence" value="ECO:0007669"/>
    <property type="project" value="UniProtKB-SubCell"/>
</dbReference>
<dbReference type="Pfam" id="PF02767">
    <property type="entry name" value="DNA_pol3_beta_2"/>
    <property type="match status" value="1"/>
</dbReference>
<keyword evidence="7 10" id="KW-0235">DNA replication</keyword>
<dbReference type="GO" id="GO:0003677">
    <property type="term" value="F:DNA binding"/>
    <property type="evidence" value="ECO:0007669"/>
    <property type="project" value="UniProtKB-UniRule"/>
</dbReference>
<evidence type="ECO:0000259" key="13">
    <source>
        <dbReference type="Pfam" id="PF02768"/>
    </source>
</evidence>
<dbReference type="PANTHER" id="PTHR30478">
    <property type="entry name" value="DNA POLYMERASE III SUBUNIT BETA"/>
    <property type="match status" value="1"/>
</dbReference>
<evidence type="ECO:0000313" key="15">
    <source>
        <dbReference type="EMBL" id="OJD56358.1"/>
    </source>
</evidence>
<evidence type="ECO:0000259" key="11">
    <source>
        <dbReference type="Pfam" id="PF00712"/>
    </source>
</evidence>
<dbReference type="GO" id="GO:0009360">
    <property type="term" value="C:DNA polymerase III complex"/>
    <property type="evidence" value="ECO:0007669"/>
    <property type="project" value="InterPro"/>
</dbReference>
<keyword evidence="5 10" id="KW-0808">Transferase</keyword>
<comment type="subunit">
    <text evidence="10">Forms a ring-shaped head-to-tail homodimer around DNA.</text>
</comment>
<evidence type="ECO:0000256" key="6">
    <source>
        <dbReference type="ARBA" id="ARBA00022695"/>
    </source>
</evidence>
<dbReference type="Gene3D" id="3.10.150.10">
    <property type="entry name" value="DNA Polymerase III, subunit A, domain 2"/>
    <property type="match status" value="1"/>
</dbReference>
<feature type="domain" description="DNA polymerase III beta sliding clamp N-terminal" evidence="11">
    <location>
        <begin position="1"/>
        <end position="126"/>
    </location>
</feature>
<evidence type="ECO:0000259" key="12">
    <source>
        <dbReference type="Pfam" id="PF02767"/>
    </source>
</evidence>
<evidence type="ECO:0000256" key="2">
    <source>
        <dbReference type="ARBA" id="ARBA00010752"/>
    </source>
</evidence>
<keyword evidence="6 10" id="KW-0548">Nucleotidyltransferase</keyword>
<evidence type="ECO:0000256" key="8">
    <source>
        <dbReference type="ARBA" id="ARBA00022932"/>
    </source>
</evidence>
<dbReference type="InterPro" id="IPR022635">
    <property type="entry name" value="DNA_polIII_beta_C"/>
</dbReference>
<evidence type="ECO:0000313" key="16">
    <source>
        <dbReference type="Proteomes" id="UP000181873"/>
    </source>
</evidence>
<dbReference type="GeneID" id="83636345"/>
<sequence>MEFIVNHKQFIQALSEVSKAISTKAIIPILSGIKITADQSGITLIASNSNIFIEKFIPSSTEDDRITTILKEGTIVVPAKYFIEIIKKMPSDVTIKSKDEQIITIQSEEITLNLNGLPIYEFPNVPLINDHAKVQIETEQLIEVFKQTVFAVAKNESRPVLTGVHLELDHNKLICVATDSHRLAIREMIIATDTKASCIVPSATISELLKLMSSNSEFVYIYLSESHIIFTFGTTALYSRLIEGKYPNISSLIPNDFQTVINIDRKRILQGVDRSSLLASEWANNNVNLEIVNESTIKVSSNASQIGKIYETQQVDAIQGEKQLNISFDGRFMLDALKAIKEETVTLSFSGSMRPILIEAGTQSAAVHLISPVRTYS</sequence>
<dbReference type="EMBL" id="MAOE01000132">
    <property type="protein sequence ID" value="OJD56358.1"/>
    <property type="molecule type" value="Genomic_DNA"/>
</dbReference>
<evidence type="ECO:0000256" key="10">
    <source>
        <dbReference type="PIRNR" id="PIRNR000804"/>
    </source>
</evidence>
<proteinExistence type="inferred from homology"/>
<evidence type="ECO:0000256" key="5">
    <source>
        <dbReference type="ARBA" id="ARBA00022679"/>
    </source>
</evidence>
<comment type="function">
    <text evidence="10">Confers DNA tethering and processivity to DNA polymerases and other proteins. Acts as a clamp, forming a ring around DNA (a reaction catalyzed by the clamp-loading complex) which diffuses in an ATP-independent manner freely and bidirectionally along dsDNA. Initially characterized for its ability to contact the catalytic subunit of DNA polymerase III (Pol III), a complex, multichain enzyme responsible for most of the replicative synthesis in bacteria; Pol III exhibits 3'-5' exonuclease proofreading activity. The beta chain is required for initiation of replication as well as for processivity of DNA replication.</text>
</comment>
<organism evidence="15 16">
    <name type="scientific">Bacillus albus</name>
    <dbReference type="NCBI Taxonomy" id="2026189"/>
    <lineage>
        <taxon>Bacteria</taxon>
        <taxon>Bacillati</taxon>
        <taxon>Bacillota</taxon>
        <taxon>Bacilli</taxon>
        <taxon>Bacillales</taxon>
        <taxon>Bacillaceae</taxon>
        <taxon>Bacillus</taxon>
        <taxon>Bacillus cereus group</taxon>
    </lineage>
</organism>
<keyword evidence="4 10" id="KW-0963">Cytoplasm</keyword>
<keyword evidence="9" id="KW-0238">DNA-binding</keyword>
<evidence type="ECO:0000313" key="17">
    <source>
        <dbReference type="Proteomes" id="UP000272492"/>
    </source>
</evidence>
<dbReference type="AlphaFoldDB" id="A0A1J9SR30"/>
<dbReference type="SUPFAM" id="SSF55979">
    <property type="entry name" value="DNA clamp"/>
    <property type="match status" value="3"/>
</dbReference>
<name>A0A1J9SR30_9BACI</name>
<keyword evidence="17" id="KW-1185">Reference proteome</keyword>
<dbReference type="InterPro" id="IPR022637">
    <property type="entry name" value="DNA_polIII_beta_cen"/>
</dbReference>
<dbReference type="InterPro" id="IPR022634">
    <property type="entry name" value="DNA_polIII_beta_N"/>
</dbReference>
<accession>A0A1J9SR30</accession>
<evidence type="ECO:0000256" key="3">
    <source>
        <dbReference type="ARBA" id="ARBA00021035"/>
    </source>
</evidence>
<dbReference type="Proteomes" id="UP000181873">
    <property type="component" value="Unassembled WGS sequence"/>
</dbReference>
<dbReference type="InterPro" id="IPR001001">
    <property type="entry name" value="DNA_polIII_beta"/>
</dbReference>
<keyword evidence="8 10" id="KW-0239">DNA-directed DNA polymerase</keyword>
<dbReference type="SMART" id="SM00480">
    <property type="entry name" value="POL3Bc"/>
    <property type="match status" value="1"/>
</dbReference>
<dbReference type="PIRSF" id="PIRSF000804">
    <property type="entry name" value="DNA_pol_III_b"/>
    <property type="match status" value="1"/>
</dbReference>
<evidence type="ECO:0000256" key="1">
    <source>
        <dbReference type="ARBA" id="ARBA00004496"/>
    </source>
</evidence>
<dbReference type="GO" id="GO:0003887">
    <property type="term" value="F:DNA-directed DNA polymerase activity"/>
    <property type="evidence" value="ECO:0007669"/>
    <property type="project" value="UniProtKB-UniRule"/>
</dbReference>
<feature type="domain" description="DNA polymerase III beta sliding clamp C-terminal" evidence="13">
    <location>
        <begin position="251"/>
        <end position="374"/>
    </location>
</feature>
<protein>
    <recommendedName>
        <fullName evidence="3 10">Beta sliding clamp</fullName>
    </recommendedName>
</protein>